<dbReference type="GO" id="GO:0005829">
    <property type="term" value="C:cytosol"/>
    <property type="evidence" value="ECO:0007669"/>
    <property type="project" value="TreeGrafter"/>
</dbReference>
<dbReference type="RefSeq" id="WP_088417037.1">
    <property type="nucleotide sequence ID" value="NZ_NJBA01000002.1"/>
</dbReference>
<dbReference type="InterPro" id="IPR007416">
    <property type="entry name" value="YggL_50S_bp"/>
</dbReference>
<dbReference type="PANTHER" id="PTHR38778">
    <property type="entry name" value="CYTOPLASMIC PROTEIN-RELATED"/>
    <property type="match status" value="1"/>
</dbReference>
<dbReference type="Proteomes" id="UP000198145">
    <property type="component" value="Unassembled WGS sequence"/>
</dbReference>
<dbReference type="AlphaFoldDB" id="A0A246FD44"/>
<evidence type="ECO:0000313" key="2">
    <source>
        <dbReference type="Proteomes" id="UP000198145"/>
    </source>
</evidence>
<evidence type="ECO:0000313" key="1">
    <source>
        <dbReference type="EMBL" id="OWP52239.1"/>
    </source>
</evidence>
<name>A0A246FD44_PSENT</name>
<protein>
    <recommendedName>
        <fullName evidence="3">DUF469 domain-containing protein</fullName>
    </recommendedName>
</protein>
<organism evidence="1 2">
    <name type="scientific">Pseudomonas nitroreducens</name>
    <dbReference type="NCBI Taxonomy" id="46680"/>
    <lineage>
        <taxon>Bacteria</taxon>
        <taxon>Pseudomonadati</taxon>
        <taxon>Pseudomonadota</taxon>
        <taxon>Gammaproteobacteria</taxon>
        <taxon>Pseudomonadales</taxon>
        <taxon>Pseudomonadaceae</taxon>
        <taxon>Pseudomonas</taxon>
    </lineage>
</organism>
<sequence>MATHRSRRLRKKLFVDEFQELGFELSFQYKEGLGDDAIDAFIKRFAIIVESNDLVFSGCDEYGLVCLARRGSVSPEQREMIAGWLRQQPELAGFNLSPLIDAWYPDQPVNPPAPEA</sequence>
<evidence type="ECO:0008006" key="3">
    <source>
        <dbReference type="Google" id="ProtNLM"/>
    </source>
</evidence>
<comment type="caution">
    <text evidence="1">The sequence shown here is derived from an EMBL/GenBank/DDBJ whole genome shotgun (WGS) entry which is preliminary data.</text>
</comment>
<gene>
    <name evidence="1" type="ORF">CEG18_06905</name>
</gene>
<dbReference type="PANTHER" id="PTHR38778:SF1">
    <property type="entry name" value="CYTOPLASMIC PROTEIN"/>
    <property type="match status" value="1"/>
</dbReference>
<dbReference type="EMBL" id="NJBA01000002">
    <property type="protein sequence ID" value="OWP52239.1"/>
    <property type="molecule type" value="Genomic_DNA"/>
</dbReference>
<proteinExistence type="predicted"/>
<accession>A0A246FD44</accession>
<reference evidence="1 2" key="1">
    <citation type="submission" date="2017-06" db="EMBL/GenBank/DDBJ databases">
        <title>Draft genome of Pseudomonas nitroreducens DF05.</title>
        <authorList>
            <person name="Iyer R."/>
        </authorList>
    </citation>
    <scope>NUCLEOTIDE SEQUENCE [LARGE SCALE GENOMIC DNA]</scope>
    <source>
        <strain evidence="1 2">DF05</strain>
    </source>
</reference>
<dbReference type="STRING" id="46680.GCA_000807755_02340"/>
<dbReference type="Pfam" id="PF04320">
    <property type="entry name" value="YggL_50S_bp"/>
    <property type="match status" value="1"/>
</dbReference>